<feature type="transmembrane region" description="Helical" evidence="1">
    <location>
        <begin position="37"/>
        <end position="55"/>
    </location>
</feature>
<feature type="transmembrane region" description="Helical" evidence="1">
    <location>
        <begin position="6"/>
        <end position="25"/>
    </location>
</feature>
<dbReference type="PIRSF" id="PIRSF021239">
    <property type="entry name" value="UCP021239"/>
    <property type="match status" value="1"/>
</dbReference>
<feature type="transmembrane region" description="Helical" evidence="1">
    <location>
        <begin position="104"/>
        <end position="121"/>
    </location>
</feature>
<keyword evidence="1" id="KW-0812">Transmembrane</keyword>
<organism evidence="2">
    <name type="scientific">Prevotella sp. GTC17253</name>
    <dbReference type="NCBI Taxonomy" id="3236793"/>
    <lineage>
        <taxon>Bacteria</taxon>
        <taxon>Pseudomonadati</taxon>
        <taxon>Bacteroidota</taxon>
        <taxon>Bacteroidia</taxon>
        <taxon>Bacteroidales</taxon>
        <taxon>Prevotellaceae</taxon>
        <taxon>Prevotella</taxon>
    </lineage>
</organism>
<dbReference type="Pfam" id="PF04342">
    <property type="entry name" value="DMT_6"/>
    <property type="match status" value="1"/>
</dbReference>
<reference evidence="2" key="1">
    <citation type="submission" date="2024-07" db="EMBL/GenBank/DDBJ databases">
        <title>Complete genome sequence of Prevotella sp. YM-2024 GTC17253.</title>
        <authorList>
            <person name="Hayashi M."/>
            <person name="Muto Y."/>
            <person name="Tanaka K."/>
            <person name="Niwa H."/>
        </authorList>
    </citation>
    <scope>NUCLEOTIDE SEQUENCE</scope>
    <source>
        <strain evidence="2">GTC17253</strain>
    </source>
</reference>
<name>A0AB33IV06_9BACT</name>
<feature type="transmembrane region" description="Helical" evidence="1">
    <location>
        <begin position="75"/>
        <end position="97"/>
    </location>
</feature>
<protein>
    <submittedName>
        <fullName evidence="2">DMT family protein</fullName>
    </submittedName>
</protein>
<accession>A0AB33IV06</accession>
<keyword evidence="1" id="KW-0472">Membrane</keyword>
<gene>
    <name evidence="2" type="ORF">GTC17253_13920</name>
</gene>
<dbReference type="AlphaFoldDB" id="A0AB33IV06"/>
<evidence type="ECO:0000313" key="2">
    <source>
        <dbReference type="EMBL" id="BFO71426.1"/>
    </source>
</evidence>
<dbReference type="EMBL" id="AP035785">
    <property type="protein sequence ID" value="BFO71426.1"/>
    <property type="molecule type" value="Genomic_DNA"/>
</dbReference>
<evidence type="ECO:0000256" key="1">
    <source>
        <dbReference type="SAM" id="Phobius"/>
    </source>
</evidence>
<proteinExistence type="predicted"/>
<sequence length="122" mass="14105">MNPYLTILLLLVSNIFMTIAWYGHLKLQEMKLISNSTPLFFVILLSWMLALIEYMCQVPANRYGFQGNGGHFTLLQLKVVQEVLSITVFTVFTVLFFKGETFHWNHYAAFGCLILAVYLVFK</sequence>
<keyword evidence="1" id="KW-1133">Transmembrane helix</keyword>
<dbReference type="InterPro" id="IPR007437">
    <property type="entry name" value="DUF486"/>
</dbReference>
<dbReference type="PANTHER" id="PTHR38482:SF1">
    <property type="entry name" value="DMT FAMILY PROTEIN"/>
    <property type="match status" value="1"/>
</dbReference>
<dbReference type="PANTHER" id="PTHR38482">
    <property type="entry name" value="DMT FAMILY PROTEIN"/>
    <property type="match status" value="1"/>
</dbReference>